<dbReference type="InterPro" id="IPR001242">
    <property type="entry name" value="Condensation_dom"/>
</dbReference>
<dbReference type="Proteomes" id="UP000722989">
    <property type="component" value="Unassembled WGS sequence"/>
</dbReference>
<reference evidence="2 3" key="1">
    <citation type="submission" date="2020-03" db="EMBL/GenBank/DDBJ databases">
        <title>WGS of the type strain of Planosporangium spp.</title>
        <authorList>
            <person name="Thawai C."/>
        </authorList>
    </citation>
    <scope>NUCLEOTIDE SEQUENCE [LARGE SCALE GENOMIC DNA]</scope>
    <source>
        <strain evidence="2 3">TBRC 5610</strain>
    </source>
</reference>
<gene>
    <name evidence="2" type="ORF">HC031_32325</name>
</gene>
<proteinExistence type="predicted"/>
<keyword evidence="3" id="KW-1185">Reference proteome</keyword>
<feature type="non-terminal residue" evidence="2">
    <location>
        <position position="1"/>
    </location>
</feature>
<dbReference type="PANTHER" id="PTHR45527">
    <property type="entry name" value="NONRIBOSOMAL PEPTIDE SYNTHETASE"/>
    <property type="match status" value="1"/>
</dbReference>
<evidence type="ECO:0000313" key="2">
    <source>
        <dbReference type="EMBL" id="NJC74365.1"/>
    </source>
</evidence>
<evidence type="ECO:0000313" key="3">
    <source>
        <dbReference type="Proteomes" id="UP000722989"/>
    </source>
</evidence>
<organism evidence="2 3">
    <name type="scientific">Planosporangium thailandense</name>
    <dbReference type="NCBI Taxonomy" id="765197"/>
    <lineage>
        <taxon>Bacteria</taxon>
        <taxon>Bacillati</taxon>
        <taxon>Actinomycetota</taxon>
        <taxon>Actinomycetes</taxon>
        <taxon>Micromonosporales</taxon>
        <taxon>Micromonosporaceae</taxon>
        <taxon>Planosporangium</taxon>
    </lineage>
</organism>
<sequence length="135" mass="15176">LSQGDQGVYLEQAAFVLDGVPDPRVLGAAWQHVVDATPVLRSRIAWGEVAEPLQVVQREARVPITYLDWSHLSETGRPEELRLLRARDRAEAMNLATAPLMRLTLARLSATEVQVVWTFHHVLLDGWSLFQVLTD</sequence>
<dbReference type="PANTHER" id="PTHR45527:SF1">
    <property type="entry name" value="FATTY ACID SYNTHASE"/>
    <property type="match status" value="1"/>
</dbReference>
<name>A0ABX0YA18_9ACTN</name>
<dbReference type="RefSeq" id="WP_167929250.1">
    <property type="nucleotide sequence ID" value="NZ_JAATVY010000103.1"/>
</dbReference>
<dbReference type="Gene3D" id="3.30.559.10">
    <property type="entry name" value="Chloramphenicol acetyltransferase-like domain"/>
    <property type="match status" value="1"/>
</dbReference>
<evidence type="ECO:0000259" key="1">
    <source>
        <dbReference type="Pfam" id="PF00668"/>
    </source>
</evidence>
<accession>A0ABX0YA18</accession>
<dbReference type="EMBL" id="JAATVY010000103">
    <property type="protein sequence ID" value="NJC74365.1"/>
    <property type="molecule type" value="Genomic_DNA"/>
</dbReference>
<protein>
    <recommendedName>
        <fullName evidence="1">Condensation domain-containing protein</fullName>
    </recommendedName>
</protein>
<feature type="domain" description="Condensation" evidence="1">
    <location>
        <begin position="5"/>
        <end position="129"/>
    </location>
</feature>
<dbReference type="SUPFAM" id="SSF52777">
    <property type="entry name" value="CoA-dependent acyltransferases"/>
    <property type="match status" value="1"/>
</dbReference>
<dbReference type="InterPro" id="IPR023213">
    <property type="entry name" value="CAT-like_dom_sf"/>
</dbReference>
<feature type="non-terminal residue" evidence="2">
    <location>
        <position position="135"/>
    </location>
</feature>
<dbReference type="Pfam" id="PF00668">
    <property type="entry name" value="Condensation"/>
    <property type="match status" value="1"/>
</dbReference>
<comment type="caution">
    <text evidence="2">The sequence shown here is derived from an EMBL/GenBank/DDBJ whole genome shotgun (WGS) entry which is preliminary data.</text>
</comment>